<reference evidence="4" key="1">
    <citation type="submission" date="2021-02" db="EMBL/GenBank/DDBJ databases">
        <authorList>
            <person name="Nowell W R."/>
        </authorList>
    </citation>
    <scope>NUCLEOTIDE SEQUENCE</scope>
</reference>
<dbReference type="EMBL" id="CAJNRF010002817">
    <property type="protein sequence ID" value="CAF2043375.1"/>
    <property type="molecule type" value="Genomic_DNA"/>
</dbReference>
<organism evidence="4 5">
    <name type="scientific">Rotaria magnacalcarata</name>
    <dbReference type="NCBI Taxonomy" id="392030"/>
    <lineage>
        <taxon>Eukaryota</taxon>
        <taxon>Metazoa</taxon>
        <taxon>Spiralia</taxon>
        <taxon>Gnathifera</taxon>
        <taxon>Rotifera</taxon>
        <taxon>Eurotatoria</taxon>
        <taxon>Bdelloidea</taxon>
        <taxon>Philodinida</taxon>
        <taxon>Philodinidae</taxon>
        <taxon>Rotaria</taxon>
    </lineage>
</organism>
<comment type="caution">
    <text evidence="4">The sequence shown here is derived from an EMBL/GenBank/DDBJ whole genome shotgun (WGS) entry which is preliminary data.</text>
</comment>
<dbReference type="InterPro" id="IPR025398">
    <property type="entry name" value="DUF4371"/>
</dbReference>
<dbReference type="Proteomes" id="UP000663856">
    <property type="component" value="Unassembled WGS sequence"/>
</dbReference>
<feature type="domain" description="Helix-turn-helix" evidence="3">
    <location>
        <begin position="392"/>
        <end position="450"/>
    </location>
</feature>
<dbReference type="Pfam" id="PF14291">
    <property type="entry name" value="DUF4371"/>
    <property type="match status" value="1"/>
</dbReference>
<dbReference type="SUPFAM" id="SSF53098">
    <property type="entry name" value="Ribonuclease H-like"/>
    <property type="match status" value="1"/>
</dbReference>
<feature type="compositionally biased region" description="Polar residues" evidence="1">
    <location>
        <begin position="589"/>
        <end position="601"/>
    </location>
</feature>
<name>A0A816P1R3_9BILA</name>
<dbReference type="AlphaFoldDB" id="A0A816P1R3"/>
<evidence type="ECO:0000259" key="2">
    <source>
        <dbReference type="Pfam" id="PF14291"/>
    </source>
</evidence>
<feature type="compositionally biased region" description="Basic and acidic residues" evidence="1">
    <location>
        <begin position="614"/>
        <end position="623"/>
    </location>
</feature>
<gene>
    <name evidence="4" type="ORF">WKI299_LOCUS8723</name>
</gene>
<proteinExistence type="predicted"/>
<protein>
    <submittedName>
        <fullName evidence="4">Uncharacterized protein</fullName>
    </submittedName>
</protein>
<feature type="region of interest" description="Disordered" evidence="1">
    <location>
        <begin position="575"/>
        <end position="648"/>
    </location>
</feature>
<evidence type="ECO:0000313" key="4">
    <source>
        <dbReference type="EMBL" id="CAF2043375.1"/>
    </source>
</evidence>
<dbReference type="PANTHER" id="PTHR21301">
    <property type="entry name" value="REVERSE TRANSCRIPTASE"/>
    <property type="match status" value="1"/>
</dbReference>
<dbReference type="CDD" id="cd00304">
    <property type="entry name" value="RT_like"/>
    <property type="match status" value="1"/>
</dbReference>
<sequence length="1093" mass="124642">MKRLDEELKQIVSGIIYVRLRSIAEIIVNRKTESIEIGHRNKLIGLRADKCNRVPTQPMLDPVTNLSIYNLTYDEHTALINGLNHVYPSTRFDQSKFICNIEYFYSRLINFRTSYRHYESKHASEIVRHELTSLQLGVAAEVREAANSYRKVADSELKRTVMQNRKTFGILRSLAKNKDIIITRPDKGRGVVVMDRSDYMQKMNAILDDRSYFSLIDDDPTLVNENRLIHLLLDLKREGFISDNEYSLARPTGSRPARIYGLPKLHKQGCPLHPVMFATKTHNGVAMGAPLAPVIADIFLSHLEETLMDRLVESGVCEWFRYVDDTFILIEPNTNINDLLNILNTFHPSISFTHEVERDGSLSFLDVCVTRSLTSQKLDTTIYRKPTYTGLLIKWDSFVPLSYKKACIVSMVQRALAVCSTYALLSQEFQTIREIGQKNDYPSSFIDTRIGIGLGNYLKKLTTSNEAVAGCAKQRMYVEIPYTGTSSKMLKNKLSRISIKHRPDLEVCFFERPSPPVQIFFNVKDPIPKHLQANIIYSIQCSDCGDAYVGKTERQGIRRLWEHGAPISLFLQKPFLPSEHTGPHDHPIQHQNQHHATNVTNEETKTTRKRKRTKTDPNTEAKTIRRSSRILDQQNTTTREHEAITTASADKRVENAVTEPAIITSLSSNQGNFLEILRWASETDPLIKSIFEDSTGNASYLSHDIQNELIHIMSNEIREEISFMLNNNKYALMADECRDISGTQQLSIVIRFVPNSNNSTTDKKHVVKEYFLGFIPLEKFDATTLANNIVEFLNHWKIPLESCICLCFDGASVMSSCAAGVHVLLKKYMPKGIYINCAAHRLNLVINDTSKAVRYMSDYFSIASQLYSFFTESAVTNIYFNKAQIDLGLGEYYFCILSKCSTVAFYFIVQSSTLKLWAITRWDSRWTAINAVVNNFPAILKALSDISEDGNGSRATNAGGLLMHDQKSIFIVTSFILHNFLGIIKVLSDHLKSSSLDYVRGECLITSVIQQLKDLRNDESFNQIYEKVKEFCNSNDIDFVQQYRSYRTTAVPARFQEFIIDSTIGQRETLQTSTDYLNRLYFPLIDCMLEDAQ</sequence>
<accession>A0A816P1R3</accession>
<dbReference type="PANTHER" id="PTHR21301:SF10">
    <property type="entry name" value="REVERSE TRANSCRIPTASE DOMAIN-CONTAINING PROTEIN"/>
    <property type="match status" value="1"/>
</dbReference>
<dbReference type="InterPro" id="IPR058912">
    <property type="entry name" value="HTH_animal"/>
</dbReference>
<dbReference type="InterPro" id="IPR012337">
    <property type="entry name" value="RNaseH-like_sf"/>
</dbReference>
<evidence type="ECO:0000259" key="3">
    <source>
        <dbReference type="Pfam" id="PF26215"/>
    </source>
</evidence>
<dbReference type="Pfam" id="PF26215">
    <property type="entry name" value="HTH_animal"/>
    <property type="match status" value="1"/>
</dbReference>
<evidence type="ECO:0000256" key="1">
    <source>
        <dbReference type="SAM" id="MobiDB-lite"/>
    </source>
</evidence>
<feature type="domain" description="DUF4371" evidence="2">
    <location>
        <begin position="667"/>
        <end position="815"/>
    </location>
</feature>
<feature type="compositionally biased region" description="Basic and acidic residues" evidence="1">
    <location>
        <begin position="638"/>
        <end position="648"/>
    </location>
</feature>
<evidence type="ECO:0000313" key="5">
    <source>
        <dbReference type="Proteomes" id="UP000663856"/>
    </source>
</evidence>